<dbReference type="AlphaFoldDB" id="A0A0C3HJR4"/>
<evidence type="ECO:0000313" key="1">
    <source>
        <dbReference type="EMBL" id="KIN02572.1"/>
    </source>
</evidence>
<sequence length="74" mass="8081">LPLSPDTWASVEDPPNTECRQVTVSLEPHGPMALIGKEVECNAFQYTQSTELKPVKANSGFMGTSLSEICRLDD</sequence>
<name>A0A0C3HJR4_OIDMZ</name>
<reference evidence="1 2" key="1">
    <citation type="submission" date="2014-04" db="EMBL/GenBank/DDBJ databases">
        <authorList>
            <consortium name="DOE Joint Genome Institute"/>
            <person name="Kuo A."/>
            <person name="Martino E."/>
            <person name="Perotto S."/>
            <person name="Kohler A."/>
            <person name="Nagy L.G."/>
            <person name="Floudas D."/>
            <person name="Copeland A."/>
            <person name="Barry K.W."/>
            <person name="Cichocki N."/>
            <person name="Veneault-Fourrey C."/>
            <person name="LaButti K."/>
            <person name="Lindquist E.A."/>
            <person name="Lipzen A."/>
            <person name="Lundell T."/>
            <person name="Morin E."/>
            <person name="Murat C."/>
            <person name="Sun H."/>
            <person name="Tunlid A."/>
            <person name="Henrissat B."/>
            <person name="Grigoriev I.V."/>
            <person name="Hibbett D.S."/>
            <person name="Martin F."/>
            <person name="Nordberg H.P."/>
            <person name="Cantor M.N."/>
            <person name="Hua S.X."/>
        </authorList>
    </citation>
    <scope>NUCLEOTIDE SEQUENCE [LARGE SCALE GENOMIC DNA]</scope>
    <source>
        <strain evidence="1 2">Zn</strain>
    </source>
</reference>
<dbReference type="Proteomes" id="UP000054321">
    <property type="component" value="Unassembled WGS sequence"/>
</dbReference>
<dbReference type="HOGENOM" id="CLU_2688437_0_0_1"/>
<keyword evidence="2" id="KW-1185">Reference proteome</keyword>
<dbReference type="EMBL" id="KN832874">
    <property type="protein sequence ID" value="KIN02572.1"/>
    <property type="molecule type" value="Genomic_DNA"/>
</dbReference>
<reference evidence="2" key="2">
    <citation type="submission" date="2015-01" db="EMBL/GenBank/DDBJ databases">
        <title>Evolutionary Origins and Diversification of the Mycorrhizal Mutualists.</title>
        <authorList>
            <consortium name="DOE Joint Genome Institute"/>
            <consortium name="Mycorrhizal Genomics Consortium"/>
            <person name="Kohler A."/>
            <person name="Kuo A."/>
            <person name="Nagy L.G."/>
            <person name="Floudas D."/>
            <person name="Copeland A."/>
            <person name="Barry K.W."/>
            <person name="Cichocki N."/>
            <person name="Veneault-Fourrey C."/>
            <person name="LaButti K."/>
            <person name="Lindquist E.A."/>
            <person name="Lipzen A."/>
            <person name="Lundell T."/>
            <person name="Morin E."/>
            <person name="Murat C."/>
            <person name="Riley R."/>
            <person name="Ohm R."/>
            <person name="Sun H."/>
            <person name="Tunlid A."/>
            <person name="Henrissat B."/>
            <person name="Grigoriev I.V."/>
            <person name="Hibbett D.S."/>
            <person name="Martin F."/>
        </authorList>
    </citation>
    <scope>NUCLEOTIDE SEQUENCE [LARGE SCALE GENOMIC DNA]</scope>
    <source>
        <strain evidence="2">Zn</strain>
    </source>
</reference>
<organism evidence="1 2">
    <name type="scientific">Oidiodendron maius (strain Zn)</name>
    <dbReference type="NCBI Taxonomy" id="913774"/>
    <lineage>
        <taxon>Eukaryota</taxon>
        <taxon>Fungi</taxon>
        <taxon>Dikarya</taxon>
        <taxon>Ascomycota</taxon>
        <taxon>Pezizomycotina</taxon>
        <taxon>Leotiomycetes</taxon>
        <taxon>Leotiomycetes incertae sedis</taxon>
        <taxon>Myxotrichaceae</taxon>
        <taxon>Oidiodendron</taxon>
    </lineage>
</organism>
<gene>
    <name evidence="1" type="ORF">OIDMADRAFT_18382</name>
</gene>
<accession>A0A0C3HJR4</accession>
<feature type="non-terminal residue" evidence="1">
    <location>
        <position position="1"/>
    </location>
</feature>
<dbReference type="InParanoid" id="A0A0C3HJR4"/>
<proteinExistence type="predicted"/>
<evidence type="ECO:0000313" key="2">
    <source>
        <dbReference type="Proteomes" id="UP000054321"/>
    </source>
</evidence>
<protein>
    <submittedName>
        <fullName evidence="1">Uncharacterized protein</fullName>
    </submittedName>
</protein>